<name>A0AAV1P451_SCOSC</name>
<dbReference type="AlphaFoldDB" id="A0AAV1P451"/>
<dbReference type="EMBL" id="CAWUFR010000089">
    <property type="protein sequence ID" value="CAK6965980.1"/>
    <property type="molecule type" value="Genomic_DNA"/>
</dbReference>
<accession>A0AAV1P451</accession>
<keyword evidence="2" id="KW-1185">Reference proteome</keyword>
<organism evidence="1 2">
    <name type="scientific">Scomber scombrus</name>
    <name type="common">Atlantic mackerel</name>
    <name type="synonym">Scomber vernalis</name>
    <dbReference type="NCBI Taxonomy" id="13677"/>
    <lineage>
        <taxon>Eukaryota</taxon>
        <taxon>Metazoa</taxon>
        <taxon>Chordata</taxon>
        <taxon>Craniata</taxon>
        <taxon>Vertebrata</taxon>
        <taxon>Euteleostomi</taxon>
        <taxon>Actinopterygii</taxon>
        <taxon>Neopterygii</taxon>
        <taxon>Teleostei</taxon>
        <taxon>Neoteleostei</taxon>
        <taxon>Acanthomorphata</taxon>
        <taxon>Pelagiaria</taxon>
        <taxon>Scombriformes</taxon>
        <taxon>Scombridae</taxon>
        <taxon>Scomber</taxon>
    </lineage>
</organism>
<evidence type="ECO:0000313" key="1">
    <source>
        <dbReference type="EMBL" id="CAK6965980.1"/>
    </source>
</evidence>
<protein>
    <submittedName>
        <fullName evidence="1">Uncharacterized protein</fullName>
    </submittedName>
</protein>
<comment type="caution">
    <text evidence="1">The sequence shown here is derived from an EMBL/GenBank/DDBJ whole genome shotgun (WGS) entry which is preliminary data.</text>
</comment>
<dbReference type="Proteomes" id="UP001314229">
    <property type="component" value="Unassembled WGS sequence"/>
</dbReference>
<evidence type="ECO:0000313" key="2">
    <source>
        <dbReference type="Proteomes" id="UP001314229"/>
    </source>
</evidence>
<reference evidence="1 2" key="1">
    <citation type="submission" date="2024-01" db="EMBL/GenBank/DDBJ databases">
        <authorList>
            <person name="Alioto T."/>
            <person name="Alioto T."/>
            <person name="Gomez Garrido J."/>
        </authorList>
    </citation>
    <scope>NUCLEOTIDE SEQUENCE [LARGE SCALE GENOMIC DNA]</scope>
</reference>
<sequence>MKNGSGRSSSTASVSVTREMTSIDILDILKEQSSDDVKVLKLHLSRKIFPSFKPISVSELERMHMIDKHKHKSGYVDQSGTVLSLLMNRIQRMDLVSEIESRFNFKNTTHTSEVRSPLTVGSPPMVRSPLTVGSPLMVRSPPKAYSHSSMGSNYDELQFYDTAVEAVYNTGPGYLKALSENRAAVLQKMLGFFDNLVSEQLRRYVWTLTFCKQLKQSKAEKNQRWL</sequence>
<proteinExistence type="predicted"/>
<gene>
    <name evidence="1" type="ORF">FSCOSCO3_A001960</name>
</gene>